<evidence type="ECO:0000313" key="1">
    <source>
        <dbReference type="EMBL" id="MBW33198.1"/>
    </source>
</evidence>
<dbReference type="AlphaFoldDB" id="A0A2M3ZXT9"/>
<reference evidence="1" key="1">
    <citation type="submission" date="2018-01" db="EMBL/GenBank/DDBJ databases">
        <title>An insight into the sialome of Amazonian anophelines.</title>
        <authorList>
            <person name="Ribeiro J.M."/>
            <person name="Scarpassa V."/>
            <person name="Calvo E."/>
        </authorList>
    </citation>
    <scope>NUCLEOTIDE SEQUENCE</scope>
    <source>
        <tissue evidence="1">Salivary glands</tissue>
    </source>
</reference>
<proteinExistence type="predicted"/>
<protein>
    <submittedName>
        <fullName evidence="1">Putative secreted peptide</fullName>
    </submittedName>
</protein>
<sequence>MRAMGASTSSAMALTPFWTKCWWWRRVKSMTDLTITNWHGAWPKWSYYFDNDDDDSTSRRAPCVELIFGTHAPLPLGD</sequence>
<name>A0A2M3ZXT9_9DIPT</name>
<dbReference type="EMBL" id="GGFM01012447">
    <property type="protein sequence ID" value="MBW33198.1"/>
    <property type="molecule type" value="Transcribed_RNA"/>
</dbReference>
<accession>A0A2M3ZXT9</accession>
<organism evidence="1">
    <name type="scientific">Anopheles braziliensis</name>
    <dbReference type="NCBI Taxonomy" id="58242"/>
    <lineage>
        <taxon>Eukaryota</taxon>
        <taxon>Metazoa</taxon>
        <taxon>Ecdysozoa</taxon>
        <taxon>Arthropoda</taxon>
        <taxon>Hexapoda</taxon>
        <taxon>Insecta</taxon>
        <taxon>Pterygota</taxon>
        <taxon>Neoptera</taxon>
        <taxon>Endopterygota</taxon>
        <taxon>Diptera</taxon>
        <taxon>Nematocera</taxon>
        <taxon>Culicoidea</taxon>
        <taxon>Culicidae</taxon>
        <taxon>Anophelinae</taxon>
        <taxon>Anopheles</taxon>
    </lineage>
</organism>